<reference evidence="7 8" key="1">
    <citation type="submission" date="2018-07" db="EMBL/GenBank/DDBJ databases">
        <title>Genomic Encyclopedia of Type Strains, Phase IV (KMG-IV): sequencing the most valuable type-strain genomes for metagenomic binning, comparative biology and taxonomic classification.</title>
        <authorList>
            <person name="Goeker M."/>
        </authorList>
    </citation>
    <scope>NUCLEOTIDE SEQUENCE [LARGE SCALE GENOMIC DNA]</scope>
    <source>
        <strain evidence="7 8">DSM 21410</strain>
    </source>
</reference>
<dbReference type="EMBL" id="QPJS01000003">
    <property type="protein sequence ID" value="RCX03163.1"/>
    <property type="molecule type" value="Genomic_DNA"/>
</dbReference>
<dbReference type="InterPro" id="IPR040919">
    <property type="entry name" value="Asparaginase_C"/>
</dbReference>
<dbReference type="SUPFAM" id="SSF53774">
    <property type="entry name" value="Glutaminase/Asparaginase"/>
    <property type="match status" value="1"/>
</dbReference>
<dbReference type="PROSITE" id="PS00144">
    <property type="entry name" value="ASN_GLN_ASE_1"/>
    <property type="match status" value="1"/>
</dbReference>
<evidence type="ECO:0000259" key="5">
    <source>
        <dbReference type="Pfam" id="PF00710"/>
    </source>
</evidence>
<dbReference type="FunFam" id="3.40.50.1170:FF:000001">
    <property type="entry name" value="L-asparaginase 2"/>
    <property type="match status" value="1"/>
</dbReference>
<dbReference type="PANTHER" id="PTHR11707">
    <property type="entry name" value="L-ASPARAGINASE"/>
    <property type="match status" value="1"/>
</dbReference>
<dbReference type="InterPro" id="IPR027473">
    <property type="entry name" value="L-asparaginase_C"/>
</dbReference>
<evidence type="ECO:0000313" key="7">
    <source>
        <dbReference type="EMBL" id="RCX03163.1"/>
    </source>
</evidence>
<feature type="domain" description="L-asparaginase N-terminal" evidence="5">
    <location>
        <begin position="5"/>
        <end position="196"/>
    </location>
</feature>
<dbReference type="InterPro" id="IPR006033">
    <property type="entry name" value="AsnA_fam"/>
</dbReference>
<keyword evidence="8" id="KW-1185">Reference proteome</keyword>
<comment type="similarity">
    <text evidence="1">Belongs to the asparaginase 1 family.</text>
</comment>
<evidence type="ECO:0000256" key="4">
    <source>
        <dbReference type="PROSITE-ProRule" id="PRU10099"/>
    </source>
</evidence>
<dbReference type="InterPro" id="IPR036152">
    <property type="entry name" value="Asp/glu_Ase-like_sf"/>
</dbReference>
<dbReference type="CDD" id="cd08963">
    <property type="entry name" value="L-asparaginase_I"/>
    <property type="match status" value="1"/>
</dbReference>
<dbReference type="Proteomes" id="UP000253517">
    <property type="component" value="Unassembled WGS sequence"/>
</dbReference>
<feature type="active site" evidence="4">
    <location>
        <position position="14"/>
    </location>
</feature>
<keyword evidence="2" id="KW-0378">Hydrolase</keyword>
<evidence type="ECO:0000256" key="3">
    <source>
        <dbReference type="PIRSR" id="PIRSR001220-1"/>
    </source>
</evidence>
<dbReference type="GO" id="GO:0004067">
    <property type="term" value="F:asparaginase activity"/>
    <property type="evidence" value="ECO:0007669"/>
    <property type="project" value="UniProtKB-UniRule"/>
</dbReference>
<name>A0A369A1X5_9FLAO</name>
<dbReference type="InterPro" id="IPR037152">
    <property type="entry name" value="L-asparaginase_N_sf"/>
</dbReference>
<dbReference type="InterPro" id="IPR027474">
    <property type="entry name" value="L-asparaginase_N"/>
</dbReference>
<dbReference type="NCBIfam" id="TIGR00519">
    <property type="entry name" value="asnASE_I"/>
    <property type="match status" value="1"/>
</dbReference>
<dbReference type="SMART" id="SM00870">
    <property type="entry name" value="Asparaginase"/>
    <property type="match status" value="1"/>
</dbReference>
<dbReference type="PRINTS" id="PR00139">
    <property type="entry name" value="ASNGLNASE"/>
</dbReference>
<dbReference type="GO" id="GO:0006520">
    <property type="term" value="P:amino acid metabolic process"/>
    <property type="evidence" value="ECO:0007669"/>
    <property type="project" value="InterPro"/>
</dbReference>
<comment type="caution">
    <text evidence="7">The sequence shown here is derived from an EMBL/GenBank/DDBJ whole genome shotgun (WGS) entry which is preliminary data.</text>
</comment>
<feature type="domain" description="Asparaginase/glutaminase C-terminal" evidence="6">
    <location>
        <begin position="220"/>
        <end position="333"/>
    </location>
</feature>
<dbReference type="PIRSF" id="PIRSF500176">
    <property type="entry name" value="L_ASNase"/>
    <property type="match status" value="1"/>
</dbReference>
<dbReference type="AlphaFoldDB" id="A0A369A1X5"/>
<dbReference type="SFLD" id="SFLDS00057">
    <property type="entry name" value="Glutaminase/Asparaginase"/>
    <property type="match status" value="1"/>
</dbReference>
<dbReference type="Gene3D" id="3.40.50.1170">
    <property type="entry name" value="L-asparaginase, N-terminal domain"/>
    <property type="match status" value="1"/>
</dbReference>
<dbReference type="PROSITE" id="PS51732">
    <property type="entry name" value="ASN_GLN_ASE_3"/>
    <property type="match status" value="1"/>
</dbReference>
<proteinExistence type="inferred from homology"/>
<feature type="active site" description="O-isoaspartyl threonine intermediate" evidence="3">
    <location>
        <position position="14"/>
    </location>
</feature>
<accession>A0A369A1X5</accession>
<dbReference type="Gene3D" id="3.40.50.40">
    <property type="match status" value="1"/>
</dbReference>
<evidence type="ECO:0000313" key="8">
    <source>
        <dbReference type="Proteomes" id="UP000253517"/>
    </source>
</evidence>
<evidence type="ECO:0000256" key="1">
    <source>
        <dbReference type="ARBA" id="ARBA00010518"/>
    </source>
</evidence>
<evidence type="ECO:0000256" key="2">
    <source>
        <dbReference type="ARBA" id="ARBA00022801"/>
    </source>
</evidence>
<dbReference type="Pfam" id="PF17763">
    <property type="entry name" value="Asparaginase_C"/>
    <property type="match status" value="1"/>
</dbReference>
<dbReference type="InterPro" id="IPR006034">
    <property type="entry name" value="Asparaginase/glutaminase-like"/>
</dbReference>
<protein>
    <submittedName>
        <fullName evidence="7">L-asparaginase</fullName>
    </submittedName>
</protein>
<dbReference type="PANTHER" id="PTHR11707:SF28">
    <property type="entry name" value="60 KDA LYSOPHOSPHOLIPASE"/>
    <property type="match status" value="1"/>
</dbReference>
<dbReference type="InterPro" id="IPR020827">
    <property type="entry name" value="Asparaginase/glutaminase_AS1"/>
</dbReference>
<dbReference type="PIRSF" id="PIRSF001220">
    <property type="entry name" value="L-ASNase_gatD"/>
    <property type="match status" value="1"/>
</dbReference>
<dbReference type="Pfam" id="PF00710">
    <property type="entry name" value="Asparaginase"/>
    <property type="match status" value="1"/>
</dbReference>
<organism evidence="7 8">
    <name type="scientific">Schleiferia thermophila</name>
    <dbReference type="NCBI Taxonomy" id="884107"/>
    <lineage>
        <taxon>Bacteria</taxon>
        <taxon>Pseudomonadati</taxon>
        <taxon>Bacteroidota</taxon>
        <taxon>Flavobacteriia</taxon>
        <taxon>Flavobacteriales</taxon>
        <taxon>Schleiferiaceae</taxon>
        <taxon>Schleiferia</taxon>
    </lineage>
</organism>
<sequence>MAMKKILVIYTGGTIGMSKTGTNGALIPVEFEQLYKLIPELNDLPASIDFHSWEQPIDSTEMTPELWVKLATQIYENYNHYNGFVVLHGSDTMAFTASALSFMLRNLNKPIIFTGSQLPINIIRTDGKENLLTSIELALLEDPDGTPAIRESVIYFEYKLYRGNRTYKHSSESFKAYSSPNYPLLGEAGLEITLNHPYLMPAPVNPLEFQPQIDSNILNISLFPGINFKWIRKVLENSAELKALILLTYGSGNAPKDPELGILLKSFRDRNIPVINISQCKSGSVKMGKYEVSRWLMDLDVISGYDMTREAAITKTMNILPQIKNPNDFRKMFQTSISGELTVK</sequence>
<gene>
    <name evidence="7" type="ORF">DES35_10342</name>
</gene>
<dbReference type="InterPro" id="IPR041725">
    <property type="entry name" value="L-asparaginase_I"/>
</dbReference>
<evidence type="ECO:0000259" key="6">
    <source>
        <dbReference type="Pfam" id="PF17763"/>
    </source>
</evidence>